<evidence type="ECO:0000256" key="1">
    <source>
        <dbReference type="ARBA" id="ARBA00001554"/>
    </source>
</evidence>
<dbReference type="PANTHER" id="PTHR12599:SF0">
    <property type="entry name" value="PTERIN-4-ALPHA-CARBINOLAMINE DEHYDRATASE"/>
    <property type="match status" value="1"/>
</dbReference>
<dbReference type="EMBL" id="JAKGAQ010000002">
    <property type="protein sequence ID" value="MCF2871752.1"/>
    <property type="molecule type" value="Genomic_DNA"/>
</dbReference>
<gene>
    <name evidence="5" type="ORF">L0664_11800</name>
</gene>
<comment type="caution">
    <text evidence="5">The sequence shown here is derived from an EMBL/GenBank/DDBJ whole genome shotgun (WGS) entry which is preliminary data.</text>
</comment>
<reference evidence="5 6" key="1">
    <citation type="submission" date="2022-01" db="EMBL/GenBank/DDBJ databases">
        <title>Octadecabacter sp. nov., isolated from a marine alga.</title>
        <authorList>
            <person name="Jin M.S."/>
            <person name="Kim H.M."/>
            <person name="Han D.M."/>
            <person name="Jung J.J."/>
            <person name="Jeon C.O."/>
        </authorList>
    </citation>
    <scope>NUCLEOTIDE SEQUENCE [LARGE SCALE GENOMIC DNA]</scope>
    <source>
        <strain evidence="5 6">G9-8</strain>
    </source>
</reference>
<dbReference type="PANTHER" id="PTHR12599">
    <property type="entry name" value="PTERIN-4-ALPHA-CARBINOLAMINE DEHYDRATASE"/>
    <property type="match status" value="1"/>
</dbReference>
<organism evidence="5 6">
    <name type="scientific">Octadecabacter dasysiphoniae</name>
    <dbReference type="NCBI Taxonomy" id="2909341"/>
    <lineage>
        <taxon>Bacteria</taxon>
        <taxon>Pseudomonadati</taxon>
        <taxon>Pseudomonadota</taxon>
        <taxon>Alphaproteobacteria</taxon>
        <taxon>Rhodobacterales</taxon>
        <taxon>Roseobacteraceae</taxon>
        <taxon>Octadecabacter</taxon>
    </lineage>
</organism>
<keyword evidence="6" id="KW-1185">Reference proteome</keyword>
<evidence type="ECO:0000256" key="2">
    <source>
        <dbReference type="ARBA" id="ARBA00006472"/>
    </source>
</evidence>
<name>A0ABS9CWW6_9RHOB</name>
<proteinExistence type="inferred from homology"/>
<dbReference type="RefSeq" id="WP_235226050.1">
    <property type="nucleotide sequence ID" value="NZ_JAKGAQ010000002.1"/>
</dbReference>
<evidence type="ECO:0000313" key="6">
    <source>
        <dbReference type="Proteomes" id="UP001200557"/>
    </source>
</evidence>
<dbReference type="GO" id="GO:0008124">
    <property type="term" value="F:4-alpha-hydroxytetrahydrobiopterin dehydratase activity"/>
    <property type="evidence" value="ECO:0007669"/>
    <property type="project" value="UniProtKB-EC"/>
</dbReference>
<evidence type="ECO:0000256" key="4">
    <source>
        <dbReference type="HAMAP-Rule" id="MF_00434"/>
    </source>
</evidence>
<dbReference type="CDD" id="cd00914">
    <property type="entry name" value="PCD_DCoH_subfamily_b"/>
    <property type="match status" value="1"/>
</dbReference>
<evidence type="ECO:0000313" key="5">
    <source>
        <dbReference type="EMBL" id="MCF2871752.1"/>
    </source>
</evidence>
<sequence>MSEPLDQAGRDALTASGWDVGDATADKTFQFKNFIEAFGWMTSVAITAEKLNHHPEWFNVYKTVKVTLTTHDTGGLSDLDLKLAKRMDALAG</sequence>
<dbReference type="InterPro" id="IPR036428">
    <property type="entry name" value="PCD_sf"/>
</dbReference>
<dbReference type="SUPFAM" id="SSF55248">
    <property type="entry name" value="PCD-like"/>
    <property type="match status" value="1"/>
</dbReference>
<protein>
    <recommendedName>
        <fullName evidence="4">Putative pterin-4-alpha-carbinolamine dehydratase</fullName>
        <shortName evidence="4">PHS</shortName>
        <ecNumber evidence="4">4.2.1.96</ecNumber>
    </recommendedName>
    <alternativeName>
        <fullName evidence="4">4-alpha-hydroxy-tetrahydropterin dehydratase</fullName>
    </alternativeName>
    <alternativeName>
        <fullName evidence="4">Pterin carbinolamine dehydratase</fullName>
        <shortName evidence="4">PCD</shortName>
    </alternativeName>
</protein>
<dbReference type="InterPro" id="IPR001533">
    <property type="entry name" value="Pterin_deHydtase"/>
</dbReference>
<dbReference type="HAMAP" id="MF_00434">
    <property type="entry name" value="Pterin_4_alpha"/>
    <property type="match status" value="1"/>
</dbReference>
<dbReference type="EC" id="4.2.1.96" evidence="4"/>
<accession>A0ABS9CWW6</accession>
<comment type="catalytic activity">
    <reaction evidence="1 4">
        <text>(4aS,6R)-4a-hydroxy-L-erythro-5,6,7,8-tetrahydrobiopterin = (6R)-L-erythro-6,7-dihydrobiopterin + H2O</text>
        <dbReference type="Rhea" id="RHEA:11920"/>
        <dbReference type="ChEBI" id="CHEBI:15377"/>
        <dbReference type="ChEBI" id="CHEBI:15642"/>
        <dbReference type="ChEBI" id="CHEBI:43120"/>
        <dbReference type="EC" id="4.2.1.96"/>
    </reaction>
</comment>
<dbReference type="Pfam" id="PF01329">
    <property type="entry name" value="Pterin_4a"/>
    <property type="match status" value="1"/>
</dbReference>
<comment type="similarity">
    <text evidence="2 4">Belongs to the pterin-4-alpha-carbinolamine dehydratase family.</text>
</comment>
<dbReference type="Proteomes" id="UP001200557">
    <property type="component" value="Unassembled WGS sequence"/>
</dbReference>
<dbReference type="NCBIfam" id="NF002018">
    <property type="entry name" value="PRK00823.1-3"/>
    <property type="match status" value="1"/>
</dbReference>
<keyword evidence="3 4" id="KW-0456">Lyase</keyword>
<evidence type="ECO:0000256" key="3">
    <source>
        <dbReference type="ARBA" id="ARBA00023239"/>
    </source>
</evidence>
<dbReference type="Gene3D" id="3.30.1360.20">
    <property type="entry name" value="Transcriptional coactivator/pterin dehydratase"/>
    <property type="match status" value="1"/>
</dbReference>